<keyword evidence="4" id="KW-0479">Metal-binding</keyword>
<dbReference type="RefSeq" id="WP_071664391.1">
    <property type="nucleotide sequence ID" value="NZ_CP009654.1"/>
</dbReference>
<dbReference type="InterPro" id="IPR003730">
    <property type="entry name" value="Cu_polyphenol_OxRdtase"/>
</dbReference>
<dbReference type="CDD" id="cd16833">
    <property type="entry name" value="YfiH"/>
    <property type="match status" value="1"/>
</dbReference>
<dbReference type="KEGG" id="frc:KX01_1508"/>
<sequence length="237" mass="27276">MSVIFVSTHFPKIRLGYTTNTQGFSREAFAKFNLSEQVGDDPKAVKDNRQLFSSYFNKLDIKWLNQQHTNIVSYFDIYNAEPSDAIYTDKPNQVCIALTADCLPVLLFDKKRSKVAAVHAGWRGLANGVLEATLKEFVGYDLVAWLGPCITNKYFEVGQDVYDIYVDKHEDYKYAFKAIGNNKYLFDMKLVAKDILMKNHCLDVIDSGLCTYSDKRLYSFRRDNVTGRLASFIWFEE</sequence>
<evidence type="ECO:0000256" key="6">
    <source>
        <dbReference type="ARBA" id="ARBA00022833"/>
    </source>
</evidence>
<dbReference type="STRING" id="1542390.KX01_1508"/>
<gene>
    <name evidence="11" type="ORF">KX01_1508</name>
</gene>
<dbReference type="GO" id="GO:0005507">
    <property type="term" value="F:copper ion binding"/>
    <property type="evidence" value="ECO:0007669"/>
    <property type="project" value="TreeGrafter"/>
</dbReference>
<keyword evidence="5" id="KW-0378">Hydrolase</keyword>
<dbReference type="OrthoDB" id="4279at2"/>
<comment type="catalytic activity">
    <reaction evidence="8">
        <text>adenosine + phosphate = alpha-D-ribose 1-phosphate + adenine</text>
        <dbReference type="Rhea" id="RHEA:27642"/>
        <dbReference type="ChEBI" id="CHEBI:16335"/>
        <dbReference type="ChEBI" id="CHEBI:16708"/>
        <dbReference type="ChEBI" id="CHEBI:43474"/>
        <dbReference type="ChEBI" id="CHEBI:57720"/>
        <dbReference type="EC" id="2.4.2.1"/>
    </reaction>
    <physiologicalReaction direction="left-to-right" evidence="8">
        <dbReference type="Rhea" id="RHEA:27643"/>
    </physiologicalReaction>
</comment>
<accession>A0A1J0KU29</accession>
<evidence type="ECO:0000256" key="9">
    <source>
        <dbReference type="ARBA" id="ARBA00049893"/>
    </source>
</evidence>
<evidence type="ECO:0000256" key="4">
    <source>
        <dbReference type="ARBA" id="ARBA00022723"/>
    </source>
</evidence>
<dbReference type="GO" id="GO:0016787">
    <property type="term" value="F:hydrolase activity"/>
    <property type="evidence" value="ECO:0007669"/>
    <property type="project" value="UniProtKB-KW"/>
</dbReference>
<keyword evidence="6" id="KW-0862">Zinc</keyword>
<evidence type="ECO:0000256" key="8">
    <source>
        <dbReference type="ARBA" id="ARBA00048968"/>
    </source>
</evidence>
<dbReference type="InterPro" id="IPR038371">
    <property type="entry name" value="Cu_polyphenol_OxRdtase_sf"/>
</dbReference>
<evidence type="ECO:0000313" key="12">
    <source>
        <dbReference type="Proteomes" id="UP000182521"/>
    </source>
</evidence>
<evidence type="ECO:0000256" key="2">
    <source>
        <dbReference type="ARBA" id="ARBA00007353"/>
    </source>
</evidence>
<organism evidence="11 12">
    <name type="scientific">Francisella frigiditurris</name>
    <dbReference type="NCBI Taxonomy" id="1542390"/>
    <lineage>
        <taxon>Bacteria</taxon>
        <taxon>Pseudomonadati</taxon>
        <taxon>Pseudomonadota</taxon>
        <taxon>Gammaproteobacteria</taxon>
        <taxon>Thiotrichales</taxon>
        <taxon>Francisellaceae</taxon>
        <taxon>Francisella</taxon>
    </lineage>
</organism>
<keyword evidence="3" id="KW-0808">Transferase</keyword>
<comment type="similarity">
    <text evidence="2 10">Belongs to the purine nucleoside phosphorylase YfiH/LACC1 family.</text>
</comment>
<dbReference type="Proteomes" id="UP000182521">
    <property type="component" value="Chromosome"/>
</dbReference>
<evidence type="ECO:0000313" key="11">
    <source>
        <dbReference type="EMBL" id="APC97257.1"/>
    </source>
</evidence>
<proteinExistence type="inferred from homology"/>
<dbReference type="EMBL" id="CP009654">
    <property type="protein sequence ID" value="APC97257.1"/>
    <property type="molecule type" value="Genomic_DNA"/>
</dbReference>
<name>A0A1J0KU29_9GAMM</name>
<keyword evidence="12" id="KW-1185">Reference proteome</keyword>
<dbReference type="PANTHER" id="PTHR30616">
    <property type="entry name" value="UNCHARACTERIZED PROTEIN YFIH"/>
    <property type="match status" value="1"/>
</dbReference>
<comment type="catalytic activity">
    <reaction evidence="9">
        <text>S-methyl-5'-thioadenosine + phosphate = 5-(methylsulfanyl)-alpha-D-ribose 1-phosphate + adenine</text>
        <dbReference type="Rhea" id="RHEA:11852"/>
        <dbReference type="ChEBI" id="CHEBI:16708"/>
        <dbReference type="ChEBI" id="CHEBI:17509"/>
        <dbReference type="ChEBI" id="CHEBI:43474"/>
        <dbReference type="ChEBI" id="CHEBI:58533"/>
        <dbReference type="EC" id="2.4.2.28"/>
    </reaction>
    <physiologicalReaction direction="left-to-right" evidence="9">
        <dbReference type="Rhea" id="RHEA:11853"/>
    </physiologicalReaction>
</comment>
<evidence type="ECO:0000256" key="7">
    <source>
        <dbReference type="ARBA" id="ARBA00047989"/>
    </source>
</evidence>
<evidence type="ECO:0000256" key="3">
    <source>
        <dbReference type="ARBA" id="ARBA00022679"/>
    </source>
</evidence>
<dbReference type="GO" id="GO:0017061">
    <property type="term" value="F:S-methyl-5-thioadenosine phosphorylase activity"/>
    <property type="evidence" value="ECO:0007669"/>
    <property type="project" value="UniProtKB-EC"/>
</dbReference>
<dbReference type="NCBIfam" id="TIGR00726">
    <property type="entry name" value="peptidoglycan editing factor PgeF"/>
    <property type="match status" value="1"/>
</dbReference>
<dbReference type="PANTHER" id="PTHR30616:SF2">
    <property type="entry name" value="PURINE NUCLEOSIDE PHOSPHORYLASE LACC1"/>
    <property type="match status" value="1"/>
</dbReference>
<evidence type="ECO:0000256" key="10">
    <source>
        <dbReference type="RuleBase" id="RU361274"/>
    </source>
</evidence>
<dbReference type="InterPro" id="IPR011324">
    <property type="entry name" value="Cytotoxic_necrot_fac-like_cat"/>
</dbReference>
<comment type="catalytic activity">
    <reaction evidence="1">
        <text>inosine + phosphate = alpha-D-ribose 1-phosphate + hypoxanthine</text>
        <dbReference type="Rhea" id="RHEA:27646"/>
        <dbReference type="ChEBI" id="CHEBI:17368"/>
        <dbReference type="ChEBI" id="CHEBI:17596"/>
        <dbReference type="ChEBI" id="CHEBI:43474"/>
        <dbReference type="ChEBI" id="CHEBI:57720"/>
        <dbReference type="EC" id="2.4.2.1"/>
    </reaction>
    <physiologicalReaction direction="left-to-right" evidence="1">
        <dbReference type="Rhea" id="RHEA:27647"/>
    </physiologicalReaction>
</comment>
<dbReference type="Gene3D" id="3.60.140.10">
    <property type="entry name" value="CNF1/YfiH-like putative cysteine hydrolases"/>
    <property type="match status" value="1"/>
</dbReference>
<dbReference type="Pfam" id="PF02578">
    <property type="entry name" value="Cu-oxidase_4"/>
    <property type="match status" value="1"/>
</dbReference>
<dbReference type="AlphaFoldDB" id="A0A1J0KU29"/>
<reference evidence="12" key="1">
    <citation type="submission" date="2014-10" db="EMBL/GenBank/DDBJ databases">
        <authorList>
            <person name="Kuske C.R."/>
            <person name="Challacombe J.F."/>
            <person name="Daligault H.E."/>
            <person name="Davenport K.W."/>
            <person name="Johnson S.L."/>
            <person name="Siddaramappa S."/>
            <person name="Petersen J.M."/>
        </authorList>
    </citation>
    <scope>NUCLEOTIDE SEQUENCE [LARGE SCALE GENOMIC DNA]</scope>
    <source>
        <strain evidence="12">CA97-1460</strain>
    </source>
</reference>
<evidence type="ECO:0000256" key="1">
    <source>
        <dbReference type="ARBA" id="ARBA00000553"/>
    </source>
</evidence>
<comment type="catalytic activity">
    <reaction evidence="7">
        <text>adenosine + H2O + H(+) = inosine + NH4(+)</text>
        <dbReference type="Rhea" id="RHEA:24408"/>
        <dbReference type="ChEBI" id="CHEBI:15377"/>
        <dbReference type="ChEBI" id="CHEBI:15378"/>
        <dbReference type="ChEBI" id="CHEBI:16335"/>
        <dbReference type="ChEBI" id="CHEBI:17596"/>
        <dbReference type="ChEBI" id="CHEBI:28938"/>
        <dbReference type="EC" id="3.5.4.4"/>
    </reaction>
    <physiologicalReaction direction="left-to-right" evidence="7">
        <dbReference type="Rhea" id="RHEA:24409"/>
    </physiologicalReaction>
</comment>
<evidence type="ECO:0000256" key="5">
    <source>
        <dbReference type="ARBA" id="ARBA00022801"/>
    </source>
</evidence>
<protein>
    <recommendedName>
        <fullName evidence="10">Purine nucleoside phosphorylase</fullName>
    </recommendedName>
</protein>
<dbReference type="SUPFAM" id="SSF64438">
    <property type="entry name" value="CNF1/YfiH-like putative cysteine hydrolases"/>
    <property type="match status" value="1"/>
</dbReference>